<keyword evidence="3 7" id="KW-0812">Transmembrane</keyword>
<keyword evidence="5 7" id="KW-0472">Membrane</keyword>
<evidence type="ECO:0000313" key="9">
    <source>
        <dbReference type="EMBL" id="MBU3806479.1"/>
    </source>
</evidence>
<feature type="transmembrane region" description="Helical" evidence="7">
    <location>
        <begin position="577"/>
        <end position="596"/>
    </location>
</feature>
<feature type="non-terminal residue" evidence="9">
    <location>
        <position position="1"/>
    </location>
</feature>
<organism evidence="9 10">
    <name type="scientific">Candidatus Allofournierella pullistercoris</name>
    <dbReference type="NCBI Taxonomy" id="2838597"/>
    <lineage>
        <taxon>Bacteria</taxon>
        <taxon>Bacillati</taxon>
        <taxon>Bacillota</taxon>
        <taxon>Clostridia</taxon>
        <taxon>Eubacteriales</taxon>
        <taxon>Oscillospiraceae</taxon>
        <taxon>Allofournierella</taxon>
    </lineage>
</organism>
<accession>A0A948T3L5</accession>
<proteinExistence type="inferred from homology"/>
<protein>
    <submittedName>
        <fullName evidence="9">ABC transporter permease</fullName>
    </submittedName>
</protein>
<comment type="subcellular location">
    <subcellularLocation>
        <location evidence="1">Cell membrane</location>
        <topology evidence="1">Multi-pass membrane protein</topology>
    </subcellularLocation>
</comment>
<name>A0A948T3L5_9FIRM</name>
<comment type="caution">
    <text evidence="9">The sequence shown here is derived from an EMBL/GenBank/DDBJ whole genome shotgun (WGS) entry which is preliminary data.</text>
</comment>
<comment type="similarity">
    <text evidence="6">Belongs to the ABC-4 integral membrane protein family.</text>
</comment>
<reference evidence="9" key="1">
    <citation type="journal article" date="2021" name="PeerJ">
        <title>Extensive microbial diversity within the chicken gut microbiome revealed by metagenomics and culture.</title>
        <authorList>
            <person name="Gilroy R."/>
            <person name="Ravi A."/>
            <person name="Getino M."/>
            <person name="Pursley I."/>
            <person name="Horton D.L."/>
            <person name="Alikhan N.F."/>
            <person name="Baker D."/>
            <person name="Gharbi K."/>
            <person name="Hall N."/>
            <person name="Watson M."/>
            <person name="Adriaenssens E.M."/>
            <person name="Foster-Nyarko E."/>
            <person name="Jarju S."/>
            <person name="Secka A."/>
            <person name="Antonio M."/>
            <person name="Oren A."/>
            <person name="Chaudhuri R.R."/>
            <person name="La Ragione R."/>
            <person name="Hildebrand F."/>
            <person name="Pallen M.J."/>
        </authorList>
    </citation>
    <scope>NUCLEOTIDE SEQUENCE</scope>
    <source>
        <strain evidence="9">B5_2728</strain>
    </source>
</reference>
<feature type="transmembrane region" description="Helical" evidence="7">
    <location>
        <begin position="128"/>
        <end position="148"/>
    </location>
</feature>
<dbReference type="InterPro" id="IPR050250">
    <property type="entry name" value="Macrolide_Exporter_MacB"/>
</dbReference>
<evidence type="ECO:0000313" key="10">
    <source>
        <dbReference type="Proteomes" id="UP000713596"/>
    </source>
</evidence>
<evidence type="ECO:0000256" key="6">
    <source>
        <dbReference type="ARBA" id="ARBA00038076"/>
    </source>
</evidence>
<evidence type="ECO:0000256" key="3">
    <source>
        <dbReference type="ARBA" id="ARBA00022692"/>
    </source>
</evidence>
<feature type="transmembrane region" description="Helical" evidence="7">
    <location>
        <begin position="510"/>
        <end position="532"/>
    </location>
</feature>
<dbReference type="AlphaFoldDB" id="A0A948T3L5"/>
<dbReference type="Proteomes" id="UP000713596">
    <property type="component" value="Unassembled WGS sequence"/>
</dbReference>
<feature type="transmembrane region" description="Helical" evidence="7">
    <location>
        <begin position="168"/>
        <end position="189"/>
    </location>
</feature>
<evidence type="ECO:0000259" key="8">
    <source>
        <dbReference type="Pfam" id="PF02687"/>
    </source>
</evidence>
<evidence type="ECO:0000256" key="5">
    <source>
        <dbReference type="ARBA" id="ARBA00023136"/>
    </source>
</evidence>
<evidence type="ECO:0000256" key="7">
    <source>
        <dbReference type="SAM" id="Phobius"/>
    </source>
</evidence>
<gene>
    <name evidence="9" type="ORF">H9882_06265</name>
</gene>
<feature type="domain" description="ABC3 transporter permease C-terminal" evidence="8">
    <location>
        <begin position="522"/>
        <end position="636"/>
    </location>
</feature>
<dbReference type="GO" id="GO:0022857">
    <property type="term" value="F:transmembrane transporter activity"/>
    <property type="evidence" value="ECO:0007669"/>
    <property type="project" value="TreeGrafter"/>
</dbReference>
<dbReference type="PANTHER" id="PTHR30572">
    <property type="entry name" value="MEMBRANE COMPONENT OF TRANSPORTER-RELATED"/>
    <property type="match status" value="1"/>
</dbReference>
<evidence type="ECO:0000256" key="1">
    <source>
        <dbReference type="ARBA" id="ARBA00004651"/>
    </source>
</evidence>
<dbReference type="PANTHER" id="PTHR30572:SF4">
    <property type="entry name" value="ABC TRANSPORTER PERMEASE YTRF"/>
    <property type="match status" value="1"/>
</dbReference>
<keyword evidence="2" id="KW-1003">Cell membrane</keyword>
<evidence type="ECO:0000256" key="4">
    <source>
        <dbReference type="ARBA" id="ARBA00022989"/>
    </source>
</evidence>
<keyword evidence="4 7" id="KW-1133">Transmembrane helix</keyword>
<evidence type="ECO:0000256" key="2">
    <source>
        <dbReference type="ARBA" id="ARBA00022475"/>
    </source>
</evidence>
<dbReference type="Pfam" id="PF02687">
    <property type="entry name" value="FtsX"/>
    <property type="match status" value="2"/>
</dbReference>
<feature type="domain" description="ABC3 transporter permease C-terminal" evidence="8">
    <location>
        <begin position="69"/>
        <end position="196"/>
    </location>
</feature>
<feature type="transmembrane region" description="Helical" evidence="7">
    <location>
        <begin position="244"/>
        <end position="263"/>
    </location>
</feature>
<reference evidence="9" key="2">
    <citation type="submission" date="2021-04" db="EMBL/GenBank/DDBJ databases">
        <authorList>
            <person name="Gilroy R."/>
        </authorList>
    </citation>
    <scope>NUCLEOTIDE SEQUENCE</scope>
    <source>
        <strain evidence="9">B5_2728</strain>
    </source>
</reference>
<feature type="transmembrane region" description="Helical" evidence="7">
    <location>
        <begin position="68"/>
        <end position="90"/>
    </location>
</feature>
<sequence>GADSYRFFSVSDTLDNKYFAHTEQATDQVRRTAPNAPSIYARMLIALSGASAPDGDNRISIAINALRAVLVVIVGVVSGMMIVNAFSISLTQRRRTLGMLVSAGATAGQAALCLLYEALYVAAVGIPLGLIAGFGGLAITFRLLSPLFQNMQELFGADISLHLSFDFGMVALSVLVSLVVVLCSAWMPAHRFSKISVMQAIKGEGEVEVSPRVTKAGKWVRKVFGAPAAVAVKSAKRNRRRYTATVRSLAGSIALLIAASGLGQCLNELVKIKMDGESFPISVAYAASVESLSKTAVFDHLLNPQTPVQEVAVAESIILDAAKIPASLYNSQVIKLAAEINQSPQNESYLVSIELQLIPDEGFQRLAQHTSSQEDSLSCIVANRYFYDNQIVTQTQAKPGDMIQAELKGIPVNLVIAGVDNTEFVKQRYSNPAGLILLTSREQMDQMVERWEQASGEILPRSVQVQYQTDVPLELKEELKALEYNTQMAEGMQDYLLVSDNRMSLAFTQILHLLVNVIVYGFSGLIGLICACHTATTIYTGLCLQQKEFAVIQSMGGTQQQIWQMILTQSLVHSAEAVLWGLPIGFALLGVEYFILRMVAAFFFPIPWVAIVLSVLAAFAIALLCAAVYMRRWKKEPILHYMRTSE</sequence>
<dbReference type="GO" id="GO:0005886">
    <property type="term" value="C:plasma membrane"/>
    <property type="evidence" value="ECO:0007669"/>
    <property type="project" value="UniProtKB-SubCell"/>
</dbReference>
<dbReference type="EMBL" id="JAHLFP010000052">
    <property type="protein sequence ID" value="MBU3806479.1"/>
    <property type="molecule type" value="Genomic_DNA"/>
</dbReference>
<dbReference type="InterPro" id="IPR003838">
    <property type="entry name" value="ABC3_permease_C"/>
</dbReference>
<feature type="transmembrane region" description="Helical" evidence="7">
    <location>
        <begin position="608"/>
        <end position="630"/>
    </location>
</feature>